<name>A0A8T2QVK8_CERRI</name>
<keyword evidence="2" id="KW-1185">Reference proteome</keyword>
<protein>
    <submittedName>
        <fullName evidence="1">Uncharacterized protein</fullName>
    </submittedName>
</protein>
<dbReference type="AlphaFoldDB" id="A0A8T2QVK8"/>
<comment type="caution">
    <text evidence="1">The sequence shown here is derived from an EMBL/GenBank/DDBJ whole genome shotgun (WGS) entry which is preliminary data.</text>
</comment>
<reference evidence="1" key="1">
    <citation type="submission" date="2021-08" db="EMBL/GenBank/DDBJ databases">
        <title>WGS assembly of Ceratopteris richardii.</title>
        <authorList>
            <person name="Marchant D.B."/>
            <person name="Chen G."/>
            <person name="Jenkins J."/>
            <person name="Shu S."/>
            <person name="Leebens-Mack J."/>
            <person name="Grimwood J."/>
            <person name="Schmutz J."/>
            <person name="Soltis P."/>
            <person name="Soltis D."/>
            <person name="Chen Z.-H."/>
        </authorList>
    </citation>
    <scope>NUCLEOTIDE SEQUENCE</scope>
    <source>
        <strain evidence="1">Whitten #5841</strain>
        <tissue evidence="1">Leaf</tissue>
    </source>
</reference>
<evidence type="ECO:0000313" key="2">
    <source>
        <dbReference type="Proteomes" id="UP000825935"/>
    </source>
</evidence>
<proteinExistence type="predicted"/>
<dbReference type="EMBL" id="CM035437">
    <property type="protein sequence ID" value="KAH7287568.1"/>
    <property type="molecule type" value="Genomic_DNA"/>
</dbReference>
<accession>A0A8T2QVK8</accession>
<sequence length="121" mass="12883">MAAAVLFTSKTGVKELVVLIYAAMISSIPSDVTGNRNRHMLWKPNDRVFSAGPRNPPTSIFSEECPGITCPRFGCSQFVYGSCKQNPAGKAIPCACCGIKCLTGVSGCSIHTQTKSYPCGF</sequence>
<evidence type="ECO:0000313" key="1">
    <source>
        <dbReference type="EMBL" id="KAH7287568.1"/>
    </source>
</evidence>
<dbReference type="Proteomes" id="UP000825935">
    <property type="component" value="Chromosome 32"/>
</dbReference>
<organism evidence="1 2">
    <name type="scientific">Ceratopteris richardii</name>
    <name type="common">Triangle waterfern</name>
    <dbReference type="NCBI Taxonomy" id="49495"/>
    <lineage>
        <taxon>Eukaryota</taxon>
        <taxon>Viridiplantae</taxon>
        <taxon>Streptophyta</taxon>
        <taxon>Embryophyta</taxon>
        <taxon>Tracheophyta</taxon>
        <taxon>Polypodiopsida</taxon>
        <taxon>Polypodiidae</taxon>
        <taxon>Polypodiales</taxon>
        <taxon>Pteridineae</taxon>
        <taxon>Pteridaceae</taxon>
        <taxon>Parkerioideae</taxon>
        <taxon>Ceratopteris</taxon>
    </lineage>
</organism>
<gene>
    <name evidence="1" type="ORF">KP509_32G062800</name>
</gene>